<evidence type="ECO:0000256" key="3">
    <source>
        <dbReference type="ARBA" id="ARBA00023125"/>
    </source>
</evidence>
<dbReference type="EMBL" id="CP011391">
    <property type="protein sequence ID" value="AMK54399.1"/>
    <property type="molecule type" value="Genomic_DNA"/>
</dbReference>
<dbReference type="InterPro" id="IPR050090">
    <property type="entry name" value="Tyrosine_recombinase_XerCD"/>
</dbReference>
<feature type="domain" description="Core-binding (CB)" evidence="7">
    <location>
        <begin position="31"/>
        <end position="109"/>
    </location>
</feature>
<dbReference type="KEGG" id="fro:AALO17_12650"/>
<keyword evidence="9" id="KW-1185">Reference proteome</keyword>
<dbReference type="Gene3D" id="1.10.150.130">
    <property type="match status" value="1"/>
</dbReference>
<dbReference type="GO" id="GO:0015074">
    <property type="term" value="P:DNA integration"/>
    <property type="evidence" value="ECO:0007669"/>
    <property type="project" value="UniProtKB-KW"/>
</dbReference>
<keyword evidence="3 5" id="KW-0238">DNA-binding</keyword>
<evidence type="ECO:0008006" key="10">
    <source>
        <dbReference type="Google" id="ProtNLM"/>
    </source>
</evidence>
<keyword evidence="2" id="KW-0229">DNA integration</keyword>
<dbReference type="Pfam" id="PF00589">
    <property type="entry name" value="Phage_integrase"/>
    <property type="match status" value="1"/>
</dbReference>
<evidence type="ECO:0000313" key="8">
    <source>
        <dbReference type="EMBL" id="AMK54399.1"/>
    </source>
</evidence>
<dbReference type="InterPro" id="IPR010998">
    <property type="entry name" value="Integrase_recombinase_N"/>
</dbReference>
<dbReference type="Pfam" id="PF13495">
    <property type="entry name" value="Phage_int_SAM_4"/>
    <property type="match status" value="1"/>
</dbReference>
<dbReference type="GeneID" id="78479257"/>
<accession>A0A140DUS2</accession>
<dbReference type="InterPro" id="IPR044068">
    <property type="entry name" value="CB"/>
</dbReference>
<dbReference type="STRING" id="1702221.AALO17_12650"/>
<gene>
    <name evidence="8" type="ORF">AALO17_12650</name>
</gene>
<reference evidence="8 9" key="1">
    <citation type="journal article" date="2016" name="Gut Pathog.">
        <title>Whole genome sequencing of "Faecalibaculum rodentium" ALO17, isolated from C57BL/6J laboratory mouse feces.</title>
        <authorList>
            <person name="Lim S."/>
            <person name="Chang D.H."/>
            <person name="Ahn S."/>
            <person name="Kim B.C."/>
        </authorList>
    </citation>
    <scope>NUCLEOTIDE SEQUENCE [LARGE SCALE GENOMIC DNA]</scope>
    <source>
        <strain evidence="8 9">Alo17</strain>
    </source>
</reference>
<dbReference type="OrthoDB" id="283809at2"/>
<evidence type="ECO:0000313" key="9">
    <source>
        <dbReference type="Proteomes" id="UP000069771"/>
    </source>
</evidence>
<dbReference type="PANTHER" id="PTHR30349:SF41">
    <property type="entry name" value="INTEGRASE_RECOMBINASE PROTEIN MJ0367-RELATED"/>
    <property type="match status" value="1"/>
</dbReference>
<evidence type="ECO:0000259" key="7">
    <source>
        <dbReference type="PROSITE" id="PS51900"/>
    </source>
</evidence>
<feature type="domain" description="Tyr recombinase" evidence="6">
    <location>
        <begin position="142"/>
        <end position="332"/>
    </location>
</feature>
<organism evidence="8 9">
    <name type="scientific">Faecalibaculum rodentium</name>
    <dbReference type="NCBI Taxonomy" id="1702221"/>
    <lineage>
        <taxon>Bacteria</taxon>
        <taxon>Bacillati</taxon>
        <taxon>Bacillota</taxon>
        <taxon>Erysipelotrichia</taxon>
        <taxon>Erysipelotrichales</taxon>
        <taxon>Erysipelotrichaceae</taxon>
        <taxon>Faecalibaculum</taxon>
    </lineage>
</organism>
<evidence type="ECO:0000256" key="1">
    <source>
        <dbReference type="ARBA" id="ARBA00008857"/>
    </source>
</evidence>
<protein>
    <recommendedName>
        <fullName evidence="10">Integrase</fullName>
    </recommendedName>
</protein>
<evidence type="ECO:0000256" key="4">
    <source>
        <dbReference type="ARBA" id="ARBA00023172"/>
    </source>
</evidence>
<dbReference type="SUPFAM" id="SSF56349">
    <property type="entry name" value="DNA breaking-rejoining enzymes"/>
    <property type="match status" value="1"/>
</dbReference>
<dbReference type="Proteomes" id="UP000069771">
    <property type="component" value="Chromosome"/>
</dbReference>
<dbReference type="GO" id="GO:0006310">
    <property type="term" value="P:DNA recombination"/>
    <property type="evidence" value="ECO:0007669"/>
    <property type="project" value="UniProtKB-KW"/>
</dbReference>
<comment type="similarity">
    <text evidence="1">Belongs to the 'phage' integrase family.</text>
</comment>
<evidence type="ECO:0000256" key="5">
    <source>
        <dbReference type="PROSITE-ProRule" id="PRU01248"/>
    </source>
</evidence>
<dbReference type="PROSITE" id="PS51898">
    <property type="entry name" value="TYR_RECOMBINASE"/>
    <property type="match status" value="1"/>
</dbReference>
<dbReference type="RefSeq" id="WP_158507736.1">
    <property type="nucleotide sequence ID" value="NZ_CAMTBT010000001.1"/>
</dbReference>
<dbReference type="AlphaFoldDB" id="A0A140DUS2"/>
<evidence type="ECO:0000256" key="2">
    <source>
        <dbReference type="ARBA" id="ARBA00022908"/>
    </source>
</evidence>
<proteinExistence type="inferred from homology"/>
<dbReference type="InterPro" id="IPR013762">
    <property type="entry name" value="Integrase-like_cat_sf"/>
</dbReference>
<dbReference type="InterPro" id="IPR004107">
    <property type="entry name" value="Integrase_SAM-like_N"/>
</dbReference>
<dbReference type="InterPro" id="IPR002104">
    <property type="entry name" value="Integrase_catalytic"/>
</dbReference>
<sequence>MNEPVTATENLRSLPVENTRMVPHKGLFEPQIISGLCHQWLVYNDVSENSRRKYTQWLKSFAQWIRGQGIEEPVREDIIRYRDELAREKQPTTVNNYLRAVKSFYRFLETAGIRKDITRGIRAMKLEPGFRKGYLNEEQCAQVIETQTDEPAPDESEAARERQRLTRARNRALLILIMTTGLRTIEVRRADYGDIQIQGHSRILYVQGKGKSEKGQYVKIPDETWECLKVYLRMRGPLQARDPLFASVSNRDSGERLTTRSISRICKDALVKADLNSSRLTAHSLRHTSATLALKNGASVEQVQQVLRHANINTTMIYVHDIDREQNAAEDLVARAIFDELTPDSR</sequence>
<evidence type="ECO:0000259" key="6">
    <source>
        <dbReference type="PROSITE" id="PS51898"/>
    </source>
</evidence>
<dbReference type="PROSITE" id="PS51900">
    <property type="entry name" value="CB"/>
    <property type="match status" value="1"/>
</dbReference>
<keyword evidence="4" id="KW-0233">DNA recombination</keyword>
<dbReference type="Gene3D" id="1.10.443.10">
    <property type="entry name" value="Intergrase catalytic core"/>
    <property type="match status" value="1"/>
</dbReference>
<name>A0A140DUS2_9FIRM</name>
<dbReference type="GO" id="GO:0003677">
    <property type="term" value="F:DNA binding"/>
    <property type="evidence" value="ECO:0007669"/>
    <property type="project" value="UniProtKB-UniRule"/>
</dbReference>
<dbReference type="InterPro" id="IPR011010">
    <property type="entry name" value="DNA_brk_join_enz"/>
</dbReference>
<dbReference type="PANTHER" id="PTHR30349">
    <property type="entry name" value="PHAGE INTEGRASE-RELATED"/>
    <property type="match status" value="1"/>
</dbReference>